<gene>
    <name evidence="6" type="ORF">C8N24_1209</name>
</gene>
<dbReference type="OrthoDB" id="4309410at2"/>
<dbReference type="EMBL" id="RBIL01000001">
    <property type="protein sequence ID" value="RKQ91387.1"/>
    <property type="molecule type" value="Genomic_DNA"/>
</dbReference>
<feature type="domain" description="HTH luxR-type" evidence="4">
    <location>
        <begin position="143"/>
        <end position="208"/>
    </location>
</feature>
<dbReference type="SMART" id="SM00421">
    <property type="entry name" value="HTH_LUXR"/>
    <property type="match status" value="1"/>
</dbReference>
<keyword evidence="1 3" id="KW-0597">Phosphoprotein</keyword>
<dbReference type="RefSeq" id="WP_121248951.1">
    <property type="nucleotide sequence ID" value="NZ_RBIL01000001.1"/>
</dbReference>
<dbReference type="PROSITE" id="PS50110">
    <property type="entry name" value="RESPONSE_REGULATORY"/>
    <property type="match status" value="1"/>
</dbReference>
<evidence type="ECO:0000256" key="2">
    <source>
        <dbReference type="ARBA" id="ARBA00023125"/>
    </source>
</evidence>
<organism evidence="6 7">
    <name type="scientific">Solirubrobacter pauli</name>
    <dbReference type="NCBI Taxonomy" id="166793"/>
    <lineage>
        <taxon>Bacteria</taxon>
        <taxon>Bacillati</taxon>
        <taxon>Actinomycetota</taxon>
        <taxon>Thermoleophilia</taxon>
        <taxon>Solirubrobacterales</taxon>
        <taxon>Solirubrobacteraceae</taxon>
        <taxon>Solirubrobacter</taxon>
    </lineage>
</organism>
<dbReference type="PANTHER" id="PTHR43214:SF43">
    <property type="entry name" value="TWO-COMPONENT RESPONSE REGULATOR"/>
    <property type="match status" value="1"/>
</dbReference>
<dbReference type="InterPro" id="IPR000792">
    <property type="entry name" value="Tscrpt_reg_LuxR_C"/>
</dbReference>
<dbReference type="Pfam" id="PF00072">
    <property type="entry name" value="Response_reg"/>
    <property type="match status" value="1"/>
</dbReference>
<keyword evidence="2 6" id="KW-0238">DNA-binding</keyword>
<accession>A0A660L8J3</accession>
<feature type="domain" description="Response regulatory" evidence="5">
    <location>
        <begin position="2"/>
        <end position="115"/>
    </location>
</feature>
<sequence length="210" mass="22245">MKLFVLDTHTIYRRGLVACLDLLEDVEAVAGAESVRDAWEDPALHGADIVLLDPSLPGGKDFLTAVRETTGARVIVCSSDTAQEAVVSALQAGAVGYLRKDQLTPETLATAVKAAANGTGVVTPELLEQLLSNHASNAEAAAARPVAAKLTDREQQVLSLIAAGHPTREVAQELCYSERTVKNVLHDVVTKLNARSRSQAVAFAVREGLI</sequence>
<evidence type="ECO:0000259" key="4">
    <source>
        <dbReference type="PROSITE" id="PS50043"/>
    </source>
</evidence>
<reference evidence="6 7" key="1">
    <citation type="submission" date="2018-10" db="EMBL/GenBank/DDBJ databases">
        <title>Genomic Encyclopedia of Archaeal and Bacterial Type Strains, Phase II (KMG-II): from individual species to whole genera.</title>
        <authorList>
            <person name="Goeker M."/>
        </authorList>
    </citation>
    <scope>NUCLEOTIDE SEQUENCE [LARGE SCALE GENOMIC DNA]</scope>
    <source>
        <strain evidence="6 7">DSM 14954</strain>
    </source>
</reference>
<evidence type="ECO:0000256" key="1">
    <source>
        <dbReference type="ARBA" id="ARBA00022553"/>
    </source>
</evidence>
<keyword evidence="7" id="KW-1185">Reference proteome</keyword>
<dbReference type="InterPro" id="IPR039420">
    <property type="entry name" value="WalR-like"/>
</dbReference>
<dbReference type="GO" id="GO:0003677">
    <property type="term" value="F:DNA binding"/>
    <property type="evidence" value="ECO:0007669"/>
    <property type="project" value="UniProtKB-KW"/>
</dbReference>
<evidence type="ECO:0000259" key="5">
    <source>
        <dbReference type="PROSITE" id="PS50110"/>
    </source>
</evidence>
<evidence type="ECO:0000256" key="3">
    <source>
        <dbReference type="PROSITE-ProRule" id="PRU00169"/>
    </source>
</evidence>
<feature type="modified residue" description="4-aspartylphosphate" evidence="3">
    <location>
        <position position="53"/>
    </location>
</feature>
<dbReference type="CDD" id="cd17535">
    <property type="entry name" value="REC_NarL-like"/>
    <property type="match status" value="1"/>
</dbReference>
<dbReference type="PRINTS" id="PR00038">
    <property type="entry name" value="HTHLUXR"/>
</dbReference>
<dbReference type="AlphaFoldDB" id="A0A660L8J3"/>
<dbReference type="Proteomes" id="UP000278962">
    <property type="component" value="Unassembled WGS sequence"/>
</dbReference>
<evidence type="ECO:0000313" key="6">
    <source>
        <dbReference type="EMBL" id="RKQ91387.1"/>
    </source>
</evidence>
<dbReference type="InterPro" id="IPR001789">
    <property type="entry name" value="Sig_transdc_resp-reg_receiver"/>
</dbReference>
<comment type="caution">
    <text evidence="6">The sequence shown here is derived from an EMBL/GenBank/DDBJ whole genome shotgun (WGS) entry which is preliminary data.</text>
</comment>
<proteinExistence type="predicted"/>
<protein>
    <submittedName>
        <fullName evidence="6">DNA-binding NarL/FixJ family response regulator</fullName>
    </submittedName>
</protein>
<dbReference type="SMART" id="SM00448">
    <property type="entry name" value="REC"/>
    <property type="match status" value="1"/>
</dbReference>
<dbReference type="Pfam" id="PF00196">
    <property type="entry name" value="GerE"/>
    <property type="match status" value="1"/>
</dbReference>
<dbReference type="Gene3D" id="3.40.50.2300">
    <property type="match status" value="1"/>
</dbReference>
<dbReference type="InterPro" id="IPR058245">
    <property type="entry name" value="NreC/VraR/RcsB-like_REC"/>
</dbReference>
<dbReference type="SUPFAM" id="SSF46894">
    <property type="entry name" value="C-terminal effector domain of the bipartite response regulators"/>
    <property type="match status" value="1"/>
</dbReference>
<dbReference type="PANTHER" id="PTHR43214">
    <property type="entry name" value="TWO-COMPONENT RESPONSE REGULATOR"/>
    <property type="match status" value="1"/>
</dbReference>
<dbReference type="GO" id="GO:0000160">
    <property type="term" value="P:phosphorelay signal transduction system"/>
    <property type="evidence" value="ECO:0007669"/>
    <property type="project" value="InterPro"/>
</dbReference>
<evidence type="ECO:0000313" key="7">
    <source>
        <dbReference type="Proteomes" id="UP000278962"/>
    </source>
</evidence>
<dbReference type="PROSITE" id="PS50043">
    <property type="entry name" value="HTH_LUXR_2"/>
    <property type="match status" value="1"/>
</dbReference>
<dbReference type="InterPro" id="IPR011006">
    <property type="entry name" value="CheY-like_superfamily"/>
</dbReference>
<dbReference type="InterPro" id="IPR016032">
    <property type="entry name" value="Sig_transdc_resp-reg_C-effctor"/>
</dbReference>
<dbReference type="GO" id="GO:0006355">
    <property type="term" value="P:regulation of DNA-templated transcription"/>
    <property type="evidence" value="ECO:0007669"/>
    <property type="project" value="InterPro"/>
</dbReference>
<dbReference type="CDD" id="cd06170">
    <property type="entry name" value="LuxR_C_like"/>
    <property type="match status" value="1"/>
</dbReference>
<name>A0A660L8J3_9ACTN</name>
<dbReference type="SUPFAM" id="SSF52172">
    <property type="entry name" value="CheY-like"/>
    <property type="match status" value="1"/>
</dbReference>